<feature type="compositionally biased region" description="Low complexity" evidence="1">
    <location>
        <begin position="20"/>
        <end position="33"/>
    </location>
</feature>
<dbReference type="EnsemblProtists" id="PYU1_T014192">
    <property type="protein sequence ID" value="PYU1_T014192"/>
    <property type="gene ID" value="PYU1_G014162"/>
</dbReference>
<keyword evidence="3" id="KW-1185">Reference proteome</keyword>
<evidence type="ECO:0000313" key="3">
    <source>
        <dbReference type="Proteomes" id="UP000019132"/>
    </source>
</evidence>
<reference evidence="3" key="2">
    <citation type="submission" date="2010-04" db="EMBL/GenBank/DDBJ databases">
        <authorList>
            <person name="Buell R."/>
            <person name="Hamilton J."/>
            <person name="Hostetler J."/>
        </authorList>
    </citation>
    <scope>NUCLEOTIDE SEQUENCE [LARGE SCALE GENOMIC DNA]</scope>
    <source>
        <strain evidence="3">DAOM:BR144</strain>
    </source>
</reference>
<proteinExistence type="predicted"/>
<evidence type="ECO:0000256" key="1">
    <source>
        <dbReference type="SAM" id="MobiDB-lite"/>
    </source>
</evidence>
<organism evidence="2 3">
    <name type="scientific">Globisporangium ultimum (strain ATCC 200006 / CBS 805.95 / DAOM BR144)</name>
    <name type="common">Pythium ultimum</name>
    <dbReference type="NCBI Taxonomy" id="431595"/>
    <lineage>
        <taxon>Eukaryota</taxon>
        <taxon>Sar</taxon>
        <taxon>Stramenopiles</taxon>
        <taxon>Oomycota</taxon>
        <taxon>Peronosporomycetes</taxon>
        <taxon>Pythiales</taxon>
        <taxon>Pythiaceae</taxon>
        <taxon>Globisporangium</taxon>
    </lineage>
</organism>
<protein>
    <submittedName>
        <fullName evidence="2">Uncharacterized protein</fullName>
    </submittedName>
</protein>
<evidence type="ECO:0000313" key="2">
    <source>
        <dbReference type="EnsemblProtists" id="PYU1_T014192"/>
    </source>
</evidence>
<name>K3XAE3_GLOUD</name>
<accession>K3XAE3</accession>
<dbReference type="HOGENOM" id="CLU_2473903_0_0_1"/>
<dbReference type="EMBL" id="ADOS01001529">
    <property type="status" value="NOT_ANNOTATED_CDS"/>
    <property type="molecule type" value="Genomic_DNA"/>
</dbReference>
<dbReference type="Proteomes" id="UP000019132">
    <property type="component" value="Unassembled WGS sequence"/>
</dbReference>
<reference evidence="3" key="1">
    <citation type="journal article" date="2010" name="Genome Biol.">
        <title>Genome sequence of the necrotrophic plant pathogen Pythium ultimum reveals original pathogenicity mechanisms and effector repertoire.</title>
        <authorList>
            <person name="Levesque C.A."/>
            <person name="Brouwer H."/>
            <person name="Cano L."/>
            <person name="Hamilton J.P."/>
            <person name="Holt C."/>
            <person name="Huitema E."/>
            <person name="Raffaele S."/>
            <person name="Robideau G.P."/>
            <person name="Thines M."/>
            <person name="Win J."/>
            <person name="Zerillo M.M."/>
            <person name="Beakes G.W."/>
            <person name="Boore J.L."/>
            <person name="Busam D."/>
            <person name="Dumas B."/>
            <person name="Ferriera S."/>
            <person name="Fuerstenberg S.I."/>
            <person name="Gachon C.M."/>
            <person name="Gaulin E."/>
            <person name="Govers F."/>
            <person name="Grenville-Briggs L."/>
            <person name="Horner N."/>
            <person name="Hostetler J."/>
            <person name="Jiang R.H."/>
            <person name="Johnson J."/>
            <person name="Krajaejun T."/>
            <person name="Lin H."/>
            <person name="Meijer H.J."/>
            <person name="Moore B."/>
            <person name="Morris P."/>
            <person name="Phuntmart V."/>
            <person name="Puiu D."/>
            <person name="Shetty J."/>
            <person name="Stajich J.E."/>
            <person name="Tripathy S."/>
            <person name="Wawra S."/>
            <person name="van West P."/>
            <person name="Whitty B.R."/>
            <person name="Coutinho P.M."/>
            <person name="Henrissat B."/>
            <person name="Martin F."/>
            <person name="Thomas P.D."/>
            <person name="Tyler B.M."/>
            <person name="De Vries R.P."/>
            <person name="Kamoun S."/>
            <person name="Yandell M."/>
            <person name="Tisserat N."/>
            <person name="Buell C.R."/>
        </authorList>
    </citation>
    <scope>NUCLEOTIDE SEQUENCE</scope>
    <source>
        <strain evidence="3">DAOM:BR144</strain>
    </source>
</reference>
<dbReference type="VEuPathDB" id="FungiDB:PYU1_G014162"/>
<sequence length="88" mass="9102">MQERGAAGGSGGNRSRPADSGNNSNNPGNPSGPRRASLATAVVEAIPFAIKDAVTIQVSYPFAFTTLHVAFQIALEVPFAFVVSSRSP</sequence>
<feature type="region of interest" description="Disordered" evidence="1">
    <location>
        <begin position="1"/>
        <end position="36"/>
    </location>
</feature>
<feature type="compositionally biased region" description="Gly residues" evidence="1">
    <location>
        <begin position="1"/>
        <end position="12"/>
    </location>
</feature>
<dbReference type="AlphaFoldDB" id="K3XAE3"/>
<dbReference type="InParanoid" id="K3XAE3"/>
<reference evidence="2" key="3">
    <citation type="submission" date="2015-02" db="UniProtKB">
        <authorList>
            <consortium name="EnsemblProtists"/>
        </authorList>
    </citation>
    <scope>IDENTIFICATION</scope>
    <source>
        <strain evidence="2">DAOM BR144</strain>
    </source>
</reference>